<feature type="domain" description="CHAT" evidence="2">
    <location>
        <begin position="188"/>
        <end position="475"/>
    </location>
</feature>
<gene>
    <name evidence="3" type="ORF">H6F41_06055</name>
</gene>
<keyword evidence="4" id="KW-1185">Reference proteome</keyword>
<proteinExistence type="predicted"/>
<feature type="compositionally biased region" description="Low complexity" evidence="1">
    <location>
        <begin position="38"/>
        <end position="51"/>
    </location>
</feature>
<reference evidence="3 4" key="1">
    <citation type="journal article" date="2020" name="ISME J.">
        <title>Comparative genomics reveals insights into cyanobacterial evolution and habitat adaptation.</title>
        <authorList>
            <person name="Chen M.Y."/>
            <person name="Teng W.K."/>
            <person name="Zhao L."/>
            <person name="Hu C.X."/>
            <person name="Zhou Y.K."/>
            <person name="Han B.P."/>
            <person name="Song L.R."/>
            <person name="Shu W.S."/>
        </authorList>
    </citation>
    <scope>NUCLEOTIDE SEQUENCE [LARGE SCALE GENOMIC DNA]</scope>
    <source>
        <strain evidence="3 4">FACHB-723</strain>
    </source>
</reference>
<protein>
    <submittedName>
        <fullName evidence="3">CHAT domain-containing protein</fullName>
    </submittedName>
</protein>
<evidence type="ECO:0000259" key="2">
    <source>
        <dbReference type="Pfam" id="PF12770"/>
    </source>
</evidence>
<name>A0ABR7ZUP5_9CYAN</name>
<evidence type="ECO:0000313" key="4">
    <source>
        <dbReference type="Proteomes" id="UP000642094"/>
    </source>
</evidence>
<sequence>MKKRSLIWKTGLAIAIGVTCMVAPSVQRSIAQYPPEIPSSSSSDSQSIQPPFVFPQPPQTSPLCDRLTNTICNPTSVVTTTTIETVDKKVTQEVCEYTGSCESTPTVTLSFVQDLLRQAEKVTESNTALIYPNIFSDRLEILVVPSSGKEIRKVVRNNNKSGKADIDETVLDLLSAIRDPNSEDYLQPSQKLYQLLISPIEQDLEVAEVKTLIFVLDGSLRSVPIAALHDGEKFLVQKYAMATVPSMALVNLQIPDRRRNSILAMGLTEEMQGFSEIPNVATEIDTITSKILNGKVFLNKDFTIANLVKEQQQGNYGIVHLATHAQFLSPKIDGAFIQLWNERLSLEQLRTLQVGQEAIEMLTLSACQTAVGQNLGLSGVAIIYRAKSVLASLWEVDDAGTTPLMLDFYRNYPTSKSKAIALQNAQIAMIEGNVRVENQQIVGIPQLAPVQLANLSEDIDLKHPYFWSSFILVGNWL</sequence>
<dbReference type="EMBL" id="JACJQB010000007">
    <property type="protein sequence ID" value="MBD2187706.1"/>
    <property type="molecule type" value="Genomic_DNA"/>
</dbReference>
<comment type="caution">
    <text evidence="3">The sequence shown here is derived from an EMBL/GenBank/DDBJ whole genome shotgun (WGS) entry which is preliminary data.</text>
</comment>
<dbReference type="Proteomes" id="UP000642094">
    <property type="component" value="Unassembled WGS sequence"/>
</dbReference>
<feature type="region of interest" description="Disordered" evidence="1">
    <location>
        <begin position="33"/>
        <end position="52"/>
    </location>
</feature>
<dbReference type="RefSeq" id="WP_190402568.1">
    <property type="nucleotide sequence ID" value="NZ_JACJQB010000007.1"/>
</dbReference>
<dbReference type="Pfam" id="PF12770">
    <property type="entry name" value="CHAT"/>
    <property type="match status" value="1"/>
</dbReference>
<dbReference type="InterPro" id="IPR024983">
    <property type="entry name" value="CHAT_dom"/>
</dbReference>
<evidence type="ECO:0000256" key="1">
    <source>
        <dbReference type="SAM" id="MobiDB-lite"/>
    </source>
</evidence>
<evidence type="ECO:0000313" key="3">
    <source>
        <dbReference type="EMBL" id="MBD2187706.1"/>
    </source>
</evidence>
<organism evidence="3 4">
    <name type="scientific">Pseudanabaena mucicola FACHB-723</name>
    <dbReference type="NCBI Taxonomy" id="2692860"/>
    <lineage>
        <taxon>Bacteria</taxon>
        <taxon>Bacillati</taxon>
        <taxon>Cyanobacteriota</taxon>
        <taxon>Cyanophyceae</taxon>
        <taxon>Pseudanabaenales</taxon>
        <taxon>Pseudanabaenaceae</taxon>
        <taxon>Pseudanabaena</taxon>
    </lineage>
</organism>
<accession>A0ABR7ZUP5</accession>